<evidence type="ECO:0000259" key="5">
    <source>
        <dbReference type="Pfam" id="PF02897"/>
    </source>
</evidence>
<dbReference type="GO" id="GO:0004252">
    <property type="term" value="F:serine-type endopeptidase activity"/>
    <property type="evidence" value="ECO:0007669"/>
    <property type="project" value="UniProtKB-EC"/>
</dbReference>
<accession>A0A7W8YBS4</accession>
<dbReference type="GO" id="GO:0005829">
    <property type="term" value="C:cytosol"/>
    <property type="evidence" value="ECO:0007669"/>
    <property type="project" value="TreeGrafter"/>
</dbReference>
<evidence type="ECO:0000313" key="6">
    <source>
        <dbReference type="EMBL" id="MBB5598482.1"/>
    </source>
</evidence>
<evidence type="ECO:0000259" key="4">
    <source>
        <dbReference type="Pfam" id="PF00326"/>
    </source>
</evidence>
<dbReference type="InterPro" id="IPR051167">
    <property type="entry name" value="Prolyl_oligopep/macrocyclase"/>
</dbReference>
<dbReference type="SUPFAM" id="SSF50993">
    <property type="entry name" value="Peptidase/esterase 'gauge' domain"/>
    <property type="match status" value="1"/>
</dbReference>
<dbReference type="InterPro" id="IPR023302">
    <property type="entry name" value="Pept_S9A_N"/>
</dbReference>
<gene>
    <name evidence="6" type="ORF">BKA12_001562</name>
</gene>
<dbReference type="EMBL" id="JACHBL010000001">
    <property type="protein sequence ID" value="MBB5598482.1"/>
    <property type="molecule type" value="Genomic_DNA"/>
</dbReference>
<evidence type="ECO:0000256" key="1">
    <source>
        <dbReference type="ARBA" id="ARBA00022670"/>
    </source>
</evidence>
<dbReference type="AlphaFoldDB" id="A0A7W8YBS4"/>
<dbReference type="InterPro" id="IPR002470">
    <property type="entry name" value="Peptidase_S9A"/>
</dbReference>
<reference evidence="6 7" key="1">
    <citation type="submission" date="2020-08" db="EMBL/GenBank/DDBJ databases">
        <title>Sequencing the genomes of 1000 actinobacteria strains.</title>
        <authorList>
            <person name="Klenk H.-P."/>
        </authorList>
    </citation>
    <scope>NUCLEOTIDE SEQUENCE [LARGE SCALE GENOMIC DNA]</scope>
    <source>
        <strain evidence="6 7">DSM 23694</strain>
    </source>
</reference>
<proteinExistence type="predicted"/>
<dbReference type="Gene3D" id="3.40.50.1820">
    <property type="entry name" value="alpha/beta hydrolase"/>
    <property type="match status" value="1"/>
</dbReference>
<dbReference type="SUPFAM" id="SSF53474">
    <property type="entry name" value="alpha/beta-Hydrolases"/>
    <property type="match status" value="1"/>
</dbReference>
<dbReference type="EC" id="3.4.21.26" evidence="6"/>
<dbReference type="GO" id="GO:0070012">
    <property type="term" value="F:oligopeptidase activity"/>
    <property type="evidence" value="ECO:0007669"/>
    <property type="project" value="TreeGrafter"/>
</dbReference>
<dbReference type="RefSeq" id="WP_183642221.1">
    <property type="nucleotide sequence ID" value="NZ_JACHBL010000001.1"/>
</dbReference>
<dbReference type="InterPro" id="IPR001375">
    <property type="entry name" value="Peptidase_S9_cat"/>
</dbReference>
<dbReference type="InterPro" id="IPR029058">
    <property type="entry name" value="AB_hydrolase_fold"/>
</dbReference>
<dbReference type="Pfam" id="PF02897">
    <property type="entry name" value="Peptidase_S9_N"/>
    <property type="match status" value="1"/>
</dbReference>
<evidence type="ECO:0000256" key="3">
    <source>
        <dbReference type="ARBA" id="ARBA00022825"/>
    </source>
</evidence>
<feature type="domain" description="Peptidase S9 prolyl oligopeptidase catalytic" evidence="4">
    <location>
        <begin position="525"/>
        <end position="737"/>
    </location>
</feature>
<sequence length="738" mass="81334">MTDSAFQPTQPAATAVADEPHDDYLWLEDIHAEEALDWVKAQNALTEDAFQDADFEQTSAKILAILDSEDKIPGVVKRGAFYYNFWRDAQHPRGLWRRTTWESYTSDATEWEVLLDVDALAAAEGTPWVFSGATLLKPADPAELYERALVKLSPDGGDAVTVREFRLSTLSFLAAPEGFELPLAKTSVAWDGPDALYVASNFGPESLTKSGYARTVRRLERGQFLEEAPEVFSVPEDHVLAAVSKDNTRGFKRVFATDAVDFFTSRTYVLAADGSWELIDVPEDASVDLHHDWLLVSPRLEWQLPGQTVPAGSLVVADWEAWRAGSREVTFIFEHDDAASLEGWSFTKDFLLLNTLRDVSSKILVADPQNGWRTRVLELGEPLSSSSTGAVDDEDPETANDIWLTTTGHLTPTTLLRATLCGDDSVDILYRDENPAPEAASPVVVKSAPSFFDSSQFEATQHFAISADGTRVPYFQVSPKDMPLDGDNPVLMNGYGGFLISLSPSYLGSIGATWLSRETPAGRKASYVVANIRGGGEYGPRWHSAALKENRHRAYEDFAAVAKDLIARGVTKPERLAASGGSNGGLLMGNMITSYPELFGAISCGVPLLDMRRYTKLSAGHSWVAEYGDPDVPEEWEFIKTFSPYHLLDATGGSENHNGTEGEHERRAPASYFWTATSDDRVGPVQARKMAAKMRELGYRDVWFHEDLDGGHSGASDNRQAARNSARSQRFLWHCIGQ</sequence>
<dbReference type="Pfam" id="PF00326">
    <property type="entry name" value="Peptidase_S9"/>
    <property type="match status" value="1"/>
</dbReference>
<dbReference type="PANTHER" id="PTHR42881">
    <property type="entry name" value="PROLYL ENDOPEPTIDASE"/>
    <property type="match status" value="1"/>
</dbReference>
<name>A0A7W8YBS4_9MICC</name>
<keyword evidence="2 6" id="KW-0378">Hydrolase</keyword>
<keyword evidence="7" id="KW-1185">Reference proteome</keyword>
<dbReference type="PRINTS" id="PR00862">
    <property type="entry name" value="PROLIGOPTASE"/>
</dbReference>
<dbReference type="GO" id="GO:0006508">
    <property type="term" value="P:proteolysis"/>
    <property type="evidence" value="ECO:0007669"/>
    <property type="project" value="UniProtKB-KW"/>
</dbReference>
<organism evidence="6 7">
    <name type="scientific">Neomicrococcus lactis</name>
    <dbReference type="NCBI Taxonomy" id="732241"/>
    <lineage>
        <taxon>Bacteria</taxon>
        <taxon>Bacillati</taxon>
        <taxon>Actinomycetota</taxon>
        <taxon>Actinomycetes</taxon>
        <taxon>Micrococcales</taxon>
        <taxon>Micrococcaceae</taxon>
        <taxon>Neomicrococcus</taxon>
    </lineage>
</organism>
<dbReference type="Gene3D" id="2.130.10.120">
    <property type="entry name" value="Prolyl oligopeptidase, N-terminal domain"/>
    <property type="match status" value="1"/>
</dbReference>
<evidence type="ECO:0000313" key="7">
    <source>
        <dbReference type="Proteomes" id="UP000523863"/>
    </source>
</evidence>
<protein>
    <submittedName>
        <fullName evidence="6">Prolyl oligopeptidase</fullName>
        <ecNumber evidence="6">3.4.21.26</ecNumber>
    </submittedName>
</protein>
<evidence type="ECO:0000256" key="2">
    <source>
        <dbReference type="ARBA" id="ARBA00022801"/>
    </source>
</evidence>
<dbReference type="Proteomes" id="UP000523863">
    <property type="component" value="Unassembled WGS sequence"/>
</dbReference>
<keyword evidence="1" id="KW-0645">Protease</keyword>
<dbReference type="PANTHER" id="PTHR42881:SF13">
    <property type="entry name" value="PROLYL ENDOPEPTIDASE"/>
    <property type="match status" value="1"/>
</dbReference>
<comment type="caution">
    <text evidence="6">The sequence shown here is derived from an EMBL/GenBank/DDBJ whole genome shotgun (WGS) entry which is preliminary data.</text>
</comment>
<keyword evidence="3" id="KW-0720">Serine protease</keyword>
<feature type="domain" description="Peptidase S9A N-terminal" evidence="5">
    <location>
        <begin position="18"/>
        <end position="418"/>
    </location>
</feature>